<comment type="caution">
    <text evidence="2">The sequence shown here is derived from an EMBL/GenBank/DDBJ whole genome shotgun (WGS) entry which is preliminary data.</text>
</comment>
<gene>
    <name evidence="2" type="ORF">BN1180_04640</name>
</gene>
<sequence length="65" mass="7562">MKDKLVLKRVWNKTSQQFFLLKHKVDWNGRCETPAGKAWPRETPQARAEEASGPPAESECLEWIH</sequence>
<evidence type="ECO:0000256" key="1">
    <source>
        <dbReference type="SAM" id="MobiDB-lite"/>
    </source>
</evidence>
<dbReference type="Proteomes" id="UP000182110">
    <property type="component" value="Unassembled WGS sequence"/>
</dbReference>
<dbReference type="EMBL" id="CCXW01000001">
    <property type="protein sequence ID" value="CEG34438.1"/>
    <property type="molecule type" value="Genomic_DNA"/>
</dbReference>
<organism evidence="2 3">
    <name type="scientific">Peribacillus simplex</name>
    <dbReference type="NCBI Taxonomy" id="1478"/>
    <lineage>
        <taxon>Bacteria</taxon>
        <taxon>Bacillati</taxon>
        <taxon>Bacillota</taxon>
        <taxon>Bacilli</taxon>
        <taxon>Bacillales</taxon>
        <taxon>Bacillaceae</taxon>
        <taxon>Peribacillus</taxon>
    </lineage>
</organism>
<feature type="region of interest" description="Disordered" evidence="1">
    <location>
        <begin position="34"/>
        <end position="65"/>
    </location>
</feature>
<accession>A0AAN2TUQ2</accession>
<proteinExistence type="predicted"/>
<evidence type="ECO:0000313" key="2">
    <source>
        <dbReference type="EMBL" id="CEG34438.1"/>
    </source>
</evidence>
<evidence type="ECO:0000313" key="3">
    <source>
        <dbReference type="Proteomes" id="UP000182110"/>
    </source>
</evidence>
<dbReference type="AlphaFoldDB" id="A0AAN2TUQ2"/>
<keyword evidence="3" id="KW-1185">Reference proteome</keyword>
<dbReference type="RefSeq" id="WP_072273485.1">
    <property type="nucleotide sequence ID" value="NZ_CCXW01000001.1"/>
</dbReference>
<reference evidence="2 3" key="1">
    <citation type="journal article" date="2014" name="Genome Announc.">
        <title>Genome Sequence of Bacillus simplex Strain P558, Isolated from a Human Fecal Sample.</title>
        <authorList>
            <person name="Croce O."/>
            <person name="Hugon P."/>
            <person name="Lagier J.C."/>
            <person name="Bibi F."/>
            <person name="Robert C."/>
            <person name="Azhar E.I."/>
            <person name="Raoult D."/>
            <person name="Fournier P.E."/>
        </authorList>
    </citation>
    <scope>NUCLEOTIDE SEQUENCE [LARGE SCALE GENOMIC DNA]</scope>
    <source>
        <strain evidence="2 3">P558</strain>
    </source>
</reference>
<name>A0AAN2TUQ2_9BACI</name>
<protein>
    <submittedName>
        <fullName evidence="2">Uncharacterized protein</fullName>
    </submittedName>
</protein>